<accession>A0A7Y0E245</accession>
<evidence type="ECO:0000313" key="10">
    <source>
        <dbReference type="Proteomes" id="UP000539372"/>
    </source>
</evidence>
<comment type="similarity">
    <text evidence="7">Belongs to the class-I aminoacyl-tRNA synthetase family.</text>
</comment>
<evidence type="ECO:0000256" key="5">
    <source>
        <dbReference type="ARBA" id="ARBA00022840"/>
    </source>
</evidence>
<dbReference type="EMBL" id="JABBNT010000004">
    <property type="protein sequence ID" value="NMM45844.1"/>
    <property type="molecule type" value="Genomic_DNA"/>
</dbReference>
<dbReference type="GO" id="GO:0006424">
    <property type="term" value="P:glutamyl-tRNA aminoacylation"/>
    <property type="evidence" value="ECO:0007669"/>
    <property type="project" value="TreeGrafter"/>
</dbReference>
<dbReference type="InterPro" id="IPR049940">
    <property type="entry name" value="GluQ/Sye"/>
</dbReference>
<keyword evidence="10" id="KW-1185">Reference proteome</keyword>
<dbReference type="PRINTS" id="PR00987">
    <property type="entry name" value="TRNASYNTHGLU"/>
</dbReference>
<evidence type="ECO:0000313" key="9">
    <source>
        <dbReference type="EMBL" id="NMM45844.1"/>
    </source>
</evidence>
<dbReference type="NCBIfam" id="NF004315">
    <property type="entry name" value="PRK05710.1-4"/>
    <property type="match status" value="1"/>
</dbReference>
<name>A0A7Y0E245_9PROT</name>
<dbReference type="Pfam" id="PF00749">
    <property type="entry name" value="tRNA-synt_1c"/>
    <property type="match status" value="1"/>
</dbReference>
<dbReference type="SUPFAM" id="SSF52374">
    <property type="entry name" value="Nucleotidylyl transferase"/>
    <property type="match status" value="1"/>
</dbReference>
<evidence type="ECO:0000256" key="4">
    <source>
        <dbReference type="ARBA" id="ARBA00022833"/>
    </source>
</evidence>
<dbReference type="InterPro" id="IPR000924">
    <property type="entry name" value="Glu/Gln-tRNA-synth"/>
</dbReference>
<organism evidence="9 10">
    <name type="scientific">Pacificispira spongiicola</name>
    <dbReference type="NCBI Taxonomy" id="2729598"/>
    <lineage>
        <taxon>Bacteria</taxon>
        <taxon>Pseudomonadati</taxon>
        <taxon>Pseudomonadota</taxon>
        <taxon>Alphaproteobacteria</taxon>
        <taxon>Rhodospirillales</taxon>
        <taxon>Rhodospirillaceae</taxon>
        <taxon>Pacificispira</taxon>
    </lineage>
</organism>
<evidence type="ECO:0000256" key="3">
    <source>
        <dbReference type="ARBA" id="ARBA00022741"/>
    </source>
</evidence>
<dbReference type="InterPro" id="IPR020058">
    <property type="entry name" value="Glu/Gln-tRNA-synth_Ib_cat-dom"/>
</dbReference>
<dbReference type="GO" id="GO:0004818">
    <property type="term" value="F:glutamate-tRNA ligase activity"/>
    <property type="evidence" value="ECO:0007669"/>
    <property type="project" value="TreeGrafter"/>
</dbReference>
<gene>
    <name evidence="9" type="ORF">HH303_15210</name>
</gene>
<dbReference type="PANTHER" id="PTHR43311">
    <property type="entry name" value="GLUTAMATE--TRNA LIGASE"/>
    <property type="match status" value="1"/>
</dbReference>
<keyword evidence="7" id="KW-0648">Protein biosynthesis</keyword>
<keyword evidence="2" id="KW-0479">Metal-binding</keyword>
<dbReference type="EC" id="6.1.1.-" evidence="9"/>
<comment type="caution">
    <text evidence="9">The sequence shown here is derived from an EMBL/GenBank/DDBJ whole genome shotgun (WGS) entry which is preliminary data.</text>
</comment>
<keyword evidence="1 7" id="KW-0436">Ligase</keyword>
<dbReference type="InterPro" id="IPR014729">
    <property type="entry name" value="Rossmann-like_a/b/a_fold"/>
</dbReference>
<sequence length="284" mass="31488">MQDMLPKFTRFAPSPSGLLHLGHAHSALFAAREAERIGGAFLLRIEDIDVGRCRPEFDAAIREDLSWLGLTWPEPVLRQSERLSLYDKFLHVLEDGGLTYPCFCTRKDIQAEIADAPRAPHGPDGPLYPGTCRVLDPIKARDRVAAGEAHAVRLNMAKAARMAGPLTFTDLDRGRIDVHPETCGDIVLARKDVPTSYHLSVTVDDALQHVTLVTRGEDLLHATHIHRVLQTLLGLPEPEYRHHGLLTDKNGRRYAKRDKALTLAALREAGKEPADVRAMAGFPE</sequence>
<dbReference type="PANTHER" id="PTHR43311:SF1">
    <property type="entry name" value="GLUTAMYL-Q TRNA(ASP) SYNTHETASE"/>
    <property type="match status" value="1"/>
</dbReference>
<keyword evidence="4" id="KW-0862">Zinc</keyword>
<evidence type="ECO:0000256" key="2">
    <source>
        <dbReference type="ARBA" id="ARBA00022723"/>
    </source>
</evidence>
<dbReference type="GO" id="GO:0005524">
    <property type="term" value="F:ATP binding"/>
    <property type="evidence" value="ECO:0007669"/>
    <property type="project" value="UniProtKB-KW"/>
</dbReference>
<evidence type="ECO:0000256" key="7">
    <source>
        <dbReference type="RuleBase" id="RU363037"/>
    </source>
</evidence>
<protein>
    <submittedName>
        <fullName evidence="9">tRNA glutamyl-Q(34) synthetase GluQRS</fullName>
        <ecNumber evidence="9">6.1.1.-</ecNumber>
    </submittedName>
</protein>
<dbReference type="InterPro" id="IPR001412">
    <property type="entry name" value="aa-tRNA-synth_I_CS"/>
</dbReference>
<feature type="domain" description="Glutamyl/glutaminyl-tRNA synthetase class Ib catalytic" evidence="8">
    <location>
        <begin position="9"/>
        <end position="270"/>
    </location>
</feature>
<evidence type="ECO:0000259" key="8">
    <source>
        <dbReference type="Pfam" id="PF00749"/>
    </source>
</evidence>
<reference evidence="9 10" key="1">
    <citation type="submission" date="2020-04" db="EMBL/GenBank/DDBJ databases">
        <title>Rhodospirillaceae bacterium KN72 isolated from deep sea.</title>
        <authorList>
            <person name="Zhang D.-C."/>
        </authorList>
    </citation>
    <scope>NUCLEOTIDE SEQUENCE [LARGE SCALE GENOMIC DNA]</scope>
    <source>
        <strain evidence="9 10">KN72</strain>
    </source>
</reference>
<dbReference type="Proteomes" id="UP000539372">
    <property type="component" value="Unassembled WGS sequence"/>
</dbReference>
<dbReference type="Gene3D" id="3.40.50.620">
    <property type="entry name" value="HUPs"/>
    <property type="match status" value="1"/>
</dbReference>
<dbReference type="AlphaFoldDB" id="A0A7Y0E245"/>
<evidence type="ECO:0000256" key="1">
    <source>
        <dbReference type="ARBA" id="ARBA00022598"/>
    </source>
</evidence>
<keyword evidence="6 7" id="KW-0030">Aminoacyl-tRNA synthetase</keyword>
<keyword evidence="5 7" id="KW-0067">ATP-binding</keyword>
<dbReference type="PROSITE" id="PS00178">
    <property type="entry name" value="AA_TRNA_LIGASE_I"/>
    <property type="match status" value="1"/>
</dbReference>
<evidence type="ECO:0000256" key="6">
    <source>
        <dbReference type="ARBA" id="ARBA00023146"/>
    </source>
</evidence>
<keyword evidence="3 7" id="KW-0547">Nucleotide-binding</keyword>
<proteinExistence type="inferred from homology"/>
<dbReference type="GO" id="GO:0005829">
    <property type="term" value="C:cytosol"/>
    <property type="evidence" value="ECO:0007669"/>
    <property type="project" value="TreeGrafter"/>
</dbReference>